<organism evidence="9 10">
    <name type="scientific">Gomphillus americanus</name>
    <dbReference type="NCBI Taxonomy" id="1940652"/>
    <lineage>
        <taxon>Eukaryota</taxon>
        <taxon>Fungi</taxon>
        <taxon>Dikarya</taxon>
        <taxon>Ascomycota</taxon>
        <taxon>Pezizomycotina</taxon>
        <taxon>Lecanoromycetes</taxon>
        <taxon>OSLEUM clade</taxon>
        <taxon>Ostropomycetidae</taxon>
        <taxon>Ostropales</taxon>
        <taxon>Graphidaceae</taxon>
        <taxon>Gomphilloideae</taxon>
        <taxon>Gomphillus</taxon>
    </lineage>
</organism>
<evidence type="ECO:0000256" key="6">
    <source>
        <dbReference type="ARBA" id="ARBA00023136"/>
    </source>
</evidence>
<feature type="transmembrane region" description="Helical" evidence="8">
    <location>
        <begin position="215"/>
        <end position="237"/>
    </location>
</feature>
<feature type="transmembrane region" description="Helical" evidence="8">
    <location>
        <begin position="479"/>
        <end position="499"/>
    </location>
</feature>
<evidence type="ECO:0000256" key="4">
    <source>
        <dbReference type="ARBA" id="ARBA00022692"/>
    </source>
</evidence>
<dbReference type="EMBL" id="CAJPDQ010000001">
    <property type="protein sequence ID" value="CAF9903655.1"/>
    <property type="molecule type" value="Genomic_DNA"/>
</dbReference>
<gene>
    <name evidence="9" type="ORF">GOMPHAMPRED_000474</name>
</gene>
<feature type="region of interest" description="Disordered" evidence="7">
    <location>
        <begin position="553"/>
        <end position="580"/>
    </location>
</feature>
<keyword evidence="6 8" id="KW-0472">Membrane</keyword>
<evidence type="ECO:0000256" key="2">
    <source>
        <dbReference type="ARBA" id="ARBA00006595"/>
    </source>
</evidence>
<evidence type="ECO:0000256" key="7">
    <source>
        <dbReference type="SAM" id="MobiDB-lite"/>
    </source>
</evidence>
<dbReference type="InterPro" id="IPR052599">
    <property type="entry name" value="SLC43A_AATransporter"/>
</dbReference>
<feature type="transmembrane region" description="Helical" evidence="8">
    <location>
        <begin position="185"/>
        <end position="203"/>
    </location>
</feature>
<dbReference type="InterPro" id="IPR036259">
    <property type="entry name" value="MFS_trans_sf"/>
</dbReference>
<feature type="transmembrane region" description="Helical" evidence="8">
    <location>
        <begin position="58"/>
        <end position="81"/>
    </location>
</feature>
<dbReference type="PANTHER" id="PTHR20772">
    <property type="entry name" value="PROTEIN FMP42"/>
    <property type="match status" value="1"/>
</dbReference>
<dbReference type="Proteomes" id="UP000664169">
    <property type="component" value="Unassembled WGS sequence"/>
</dbReference>
<feature type="transmembrane region" description="Helical" evidence="8">
    <location>
        <begin position="157"/>
        <end position="179"/>
    </location>
</feature>
<dbReference type="OrthoDB" id="330047at2759"/>
<feature type="transmembrane region" description="Helical" evidence="8">
    <location>
        <begin position="426"/>
        <end position="444"/>
    </location>
</feature>
<feature type="transmembrane region" description="Helical" evidence="8">
    <location>
        <begin position="402"/>
        <end position="419"/>
    </location>
</feature>
<evidence type="ECO:0000313" key="9">
    <source>
        <dbReference type="EMBL" id="CAF9903655.1"/>
    </source>
</evidence>
<feature type="compositionally biased region" description="Polar residues" evidence="7">
    <location>
        <begin position="281"/>
        <end position="300"/>
    </location>
</feature>
<evidence type="ECO:0000313" key="10">
    <source>
        <dbReference type="Proteomes" id="UP000664169"/>
    </source>
</evidence>
<dbReference type="SUPFAM" id="SSF103473">
    <property type="entry name" value="MFS general substrate transporter"/>
    <property type="match status" value="1"/>
</dbReference>
<feature type="region of interest" description="Disordered" evidence="7">
    <location>
        <begin position="281"/>
        <end position="302"/>
    </location>
</feature>
<reference evidence="9" key="1">
    <citation type="submission" date="2021-03" db="EMBL/GenBank/DDBJ databases">
        <authorList>
            <person name="Tagirdzhanova G."/>
        </authorList>
    </citation>
    <scope>NUCLEOTIDE SEQUENCE</scope>
</reference>
<dbReference type="AlphaFoldDB" id="A0A8H3I1I7"/>
<evidence type="ECO:0000256" key="8">
    <source>
        <dbReference type="SAM" id="Phobius"/>
    </source>
</evidence>
<dbReference type="Pfam" id="PF07690">
    <property type="entry name" value="MFS_1"/>
    <property type="match status" value="1"/>
</dbReference>
<feature type="transmembrane region" description="Helical" evidence="8">
    <location>
        <begin position="128"/>
        <end position="150"/>
    </location>
</feature>
<keyword evidence="4 8" id="KW-0812">Transmembrane</keyword>
<protein>
    <submittedName>
        <fullName evidence="9">Uncharacterized protein</fullName>
    </submittedName>
</protein>
<evidence type="ECO:0000256" key="3">
    <source>
        <dbReference type="ARBA" id="ARBA00022448"/>
    </source>
</evidence>
<dbReference type="Gene3D" id="1.20.1250.20">
    <property type="entry name" value="MFS general substrate transporter like domains"/>
    <property type="match status" value="1"/>
</dbReference>
<accession>A0A8H3I1I7</accession>
<keyword evidence="10" id="KW-1185">Reference proteome</keyword>
<dbReference type="PANTHER" id="PTHR20772:SF2">
    <property type="entry name" value="PROTEIN FMP42"/>
    <property type="match status" value="1"/>
</dbReference>
<feature type="transmembrane region" description="Helical" evidence="8">
    <location>
        <begin position="249"/>
        <end position="267"/>
    </location>
</feature>
<evidence type="ECO:0000256" key="1">
    <source>
        <dbReference type="ARBA" id="ARBA00004141"/>
    </source>
</evidence>
<evidence type="ECO:0000256" key="5">
    <source>
        <dbReference type="ARBA" id="ARBA00022989"/>
    </source>
</evidence>
<keyword evidence="3" id="KW-0813">Transport</keyword>
<comment type="subcellular location">
    <subcellularLocation>
        <location evidence="1">Membrane</location>
        <topology evidence="1">Multi-pass membrane protein</topology>
    </subcellularLocation>
</comment>
<name>A0A8H3I1I7_9LECA</name>
<keyword evidence="5 8" id="KW-1133">Transmembrane helix</keyword>
<comment type="similarity">
    <text evidence="2">Belongs to the SLC43A transporter (TC 2.A.1.44) family.</text>
</comment>
<proteinExistence type="inferred from homology"/>
<feature type="transmembrane region" description="Helical" evidence="8">
    <location>
        <begin position="519"/>
        <end position="540"/>
    </location>
</feature>
<dbReference type="GO" id="GO:0000329">
    <property type="term" value="C:fungal-type vacuole membrane"/>
    <property type="evidence" value="ECO:0007669"/>
    <property type="project" value="TreeGrafter"/>
</dbReference>
<dbReference type="InterPro" id="IPR011701">
    <property type="entry name" value="MFS"/>
</dbReference>
<feature type="transmembrane region" description="Helical" evidence="8">
    <location>
        <begin position="362"/>
        <end position="382"/>
    </location>
</feature>
<sequence>MSLHRVSSLESWDNARNNMQSDTRHRKMSFNPVPDLIPASNEESELIAPKEVSRTIRIVQVITACVYCLLASGVVFGYAAFKQVLVAEGVYSELCPESHRRYPGQTCYEQELRYLVQYLNAMTYRFRLNIMFVVSATLTNIVALPVGTILDRYGPRVSGTIGSLLIALGCIFFIIAASLPFDAYIPGYLFLALGGPFIFISSFQLSNCFPRHSGLILALLTGAFDTSSAVFLVYRLIYATDTSFNTSRFFLVYLAVPGFILLAQFLIMPASSYKTVGETLDSTASSTNGESPNGTISSMVQEESIREQRERRIDSVLDEMAPLIPKPSENEIRLQRQEKNQISGVFGALHGKSAIQQIQTPWFFLMTAFVVIQMTRINYFVATIFNQYKNLLGPEEARSMNNLFDIALPVGGVLSIPFIGLILDNFSTVTTLSILVIIATTIGIAGCLPYTWSAVCNIILFVLYRPFYYTAVSDYSAKVFGFHTFGKVYGLIICISGLMNLSQSGLDALRHHVFADDPVPVNVILLALALLVGTALVLFVHKRSNGAQRDVLEHEAEDAEPEPMPDFSDGANIPSHASGS</sequence>
<dbReference type="GO" id="GO:0022857">
    <property type="term" value="F:transmembrane transporter activity"/>
    <property type="evidence" value="ECO:0007669"/>
    <property type="project" value="InterPro"/>
</dbReference>
<comment type="caution">
    <text evidence="9">The sequence shown here is derived from an EMBL/GenBank/DDBJ whole genome shotgun (WGS) entry which is preliminary data.</text>
</comment>